<evidence type="ECO:0000313" key="5">
    <source>
        <dbReference type="EMBL" id="KAK6752262.1"/>
    </source>
</evidence>
<evidence type="ECO:0000256" key="1">
    <source>
        <dbReference type="ARBA" id="ARBA00025180"/>
    </source>
</evidence>
<feature type="transmembrane region" description="Helical" evidence="3">
    <location>
        <begin position="85"/>
        <end position="106"/>
    </location>
</feature>
<evidence type="ECO:0000256" key="2">
    <source>
        <dbReference type="SAM" id="MobiDB-lite"/>
    </source>
</evidence>
<feature type="compositionally biased region" description="Basic and acidic residues" evidence="2">
    <location>
        <begin position="226"/>
        <end position="237"/>
    </location>
</feature>
<name>A0ABR1DPA5_NECAM</name>
<keyword evidence="3" id="KW-1133">Transmembrane helix</keyword>
<proteinExistence type="predicted"/>
<feature type="compositionally biased region" description="Polar residues" evidence="2">
    <location>
        <begin position="238"/>
        <end position="260"/>
    </location>
</feature>
<dbReference type="InterPro" id="IPR013783">
    <property type="entry name" value="Ig-like_fold"/>
</dbReference>
<organism evidence="5 6">
    <name type="scientific">Necator americanus</name>
    <name type="common">Human hookworm</name>
    <dbReference type="NCBI Taxonomy" id="51031"/>
    <lineage>
        <taxon>Eukaryota</taxon>
        <taxon>Metazoa</taxon>
        <taxon>Ecdysozoa</taxon>
        <taxon>Nematoda</taxon>
        <taxon>Chromadorea</taxon>
        <taxon>Rhabditida</taxon>
        <taxon>Rhabditina</taxon>
        <taxon>Rhabditomorpha</taxon>
        <taxon>Strongyloidea</taxon>
        <taxon>Ancylostomatidae</taxon>
        <taxon>Bunostominae</taxon>
        <taxon>Necator</taxon>
    </lineage>
</organism>
<dbReference type="SUPFAM" id="SSF81296">
    <property type="entry name" value="E set domains"/>
    <property type="match status" value="1"/>
</dbReference>
<sequence>MSTNGAQETLTASTGSGNATGDGDFMERAYEYGVIVQSSIKSFLRWSLVCEEAARKEQTQLEKIIGDLGHDPTAPSDLYTVTDTVMFDSATIMATLIITFCVFYFIDFFLQIFGGFSVLGAADVSPSLASIQPIIPLRTRKRKKSSGSSMSRESIVPNLPSATASRVDSTQSSTSSTGIPMKDILTKSFRTSLSKETITPPPIPPPKEPKQQSMVSESEVSAEIYPTKKESTKEKGAKNSSAPGSSENVSSKSNVTSKALSSRKVAGRSPITVANVNGIELLDLRSKRADTCSEQTFHLDRDFSTYPPIITGRGLVINEDKQTQTTDEDFLADYNQSNNDTRSSVEGYYHYSPGKGYKRRTRDYIYDEDHKLEYADDLSGDEFDSYEHEKALAYLEYEAQLDGLRTEFSIDDVADPDRLLDEWENVEYSPTLLPPRNPLLMFSRDDDLESLYSKAEEIYKRINVQGQENSQLEILKTMGSRIKAHGVEEEQVISELSTAVQQVSQPMSPGHNAVASPKSKSGPISSPKYHEEGDGGTRLDKIAGNNVGDESLESETFIPHELGLTKEGLMDCDWEEPRSLQLSNSMDYGRHESFLAQGDDVALFERDDKTAKSISLYSVRQSVELRRFHHVLFTYPDSSASKVLLTGSFFGWKMSLPMHREGKVFRLSITLPAGRHEYRFQVYRHCEKAKIALTIACLFALFDLDSIHEEDKLPSSLLRKAEKLEKPLEKENCAGSVVDLLAVASEISPILTDEDIRCG</sequence>
<dbReference type="InterPro" id="IPR014756">
    <property type="entry name" value="Ig_E-set"/>
</dbReference>
<dbReference type="Proteomes" id="UP001303046">
    <property type="component" value="Unassembled WGS sequence"/>
</dbReference>
<dbReference type="CDD" id="cd02859">
    <property type="entry name" value="E_set_AMPKbeta_like_N"/>
    <property type="match status" value="1"/>
</dbReference>
<keyword evidence="3" id="KW-0812">Transmembrane</keyword>
<gene>
    <name evidence="5" type="primary">Necator_chrIV.g16890</name>
    <name evidence="5" type="ORF">RB195_003592</name>
</gene>
<comment type="function">
    <text evidence="1">Non-catalytic subunit of AMP-activated protein kinase (AMPK), an energy sensor protein kinase that plays a key role in regulating cellular energy metabolism. In response to reduction of intracellular ATP levels, AMPK activates energy-producing pathways and inhibits energy-consuming processes: inhibits protein, carbohydrate and lipid biosynthesis, as well as cell growth and proliferation. AMPK acts via direct phosphorylation of metabolic enzymes, and by longer-term effects via phosphorylation of transcription regulators. Also acts as a regulator of cellular polarity by remodeling the actin cytoskeleton; probably by indirectly activating myosin. Beta non-catalytic subunit acts as a scaffold on which the AMPK complex assembles, via its C-terminus that bridges alpha (PRKAA1 or PRKAA2) and gamma subunits (PRKAG1, PRKAG2 or PRKAG3).</text>
</comment>
<feature type="domain" description="AMP-activated protein kinase glycogen-binding" evidence="4">
    <location>
        <begin position="632"/>
        <end position="682"/>
    </location>
</feature>
<comment type="caution">
    <text evidence="5">The sequence shown here is derived from an EMBL/GenBank/DDBJ whole genome shotgun (WGS) entry which is preliminary data.</text>
</comment>
<dbReference type="EMBL" id="JAVFWL010000004">
    <property type="protein sequence ID" value="KAK6752262.1"/>
    <property type="molecule type" value="Genomic_DNA"/>
</dbReference>
<feature type="region of interest" description="Disordered" evidence="2">
    <location>
        <begin position="193"/>
        <end position="266"/>
    </location>
</feature>
<keyword evidence="3" id="KW-0472">Membrane</keyword>
<protein>
    <recommendedName>
        <fullName evidence="4">AMP-activated protein kinase glycogen-binding domain-containing protein</fullName>
    </recommendedName>
</protein>
<dbReference type="Pfam" id="PF16561">
    <property type="entry name" value="AMPK1_CBM"/>
    <property type="match status" value="1"/>
</dbReference>
<reference evidence="5 6" key="1">
    <citation type="submission" date="2023-08" db="EMBL/GenBank/DDBJ databases">
        <title>A Necator americanus chromosomal reference genome.</title>
        <authorList>
            <person name="Ilik V."/>
            <person name="Petrzelkova K.J."/>
            <person name="Pardy F."/>
            <person name="Fuh T."/>
            <person name="Niatou-Singa F.S."/>
            <person name="Gouil Q."/>
            <person name="Baker L."/>
            <person name="Ritchie M.E."/>
            <person name="Jex A.R."/>
            <person name="Gazzola D."/>
            <person name="Li H."/>
            <person name="Toshio Fujiwara R."/>
            <person name="Zhan B."/>
            <person name="Aroian R.V."/>
            <person name="Pafco B."/>
            <person name="Schwarz E.M."/>
        </authorList>
    </citation>
    <scope>NUCLEOTIDE SEQUENCE [LARGE SCALE GENOMIC DNA]</scope>
    <source>
        <strain evidence="5 6">Aroian</strain>
        <tissue evidence="5">Whole animal</tissue>
    </source>
</reference>
<dbReference type="Gene3D" id="2.60.40.10">
    <property type="entry name" value="Immunoglobulins"/>
    <property type="match status" value="1"/>
</dbReference>
<evidence type="ECO:0000259" key="4">
    <source>
        <dbReference type="Pfam" id="PF16561"/>
    </source>
</evidence>
<feature type="compositionally biased region" description="Basic and acidic residues" evidence="2">
    <location>
        <begin position="528"/>
        <end position="539"/>
    </location>
</feature>
<feature type="region of interest" description="Disordered" evidence="2">
    <location>
        <begin position="506"/>
        <end position="539"/>
    </location>
</feature>
<keyword evidence="6" id="KW-1185">Reference proteome</keyword>
<feature type="compositionally biased region" description="Low complexity" evidence="2">
    <location>
        <begin position="516"/>
        <end position="527"/>
    </location>
</feature>
<dbReference type="InterPro" id="IPR032640">
    <property type="entry name" value="AMPK1_CBM"/>
</dbReference>
<feature type="region of interest" description="Disordered" evidence="2">
    <location>
        <begin position="140"/>
        <end position="181"/>
    </location>
</feature>
<evidence type="ECO:0000256" key="3">
    <source>
        <dbReference type="SAM" id="Phobius"/>
    </source>
</evidence>
<accession>A0ABR1DPA5</accession>
<evidence type="ECO:0000313" key="6">
    <source>
        <dbReference type="Proteomes" id="UP001303046"/>
    </source>
</evidence>